<dbReference type="RefSeq" id="WP_105865103.1">
    <property type="nucleotide sequence ID" value="NZ_PUEJ01000013.1"/>
</dbReference>
<sequence length="697" mass="75378">MTAGFPLPTVRDWVFSLKAFSASMLALYIALAAGLERPYWAMAAVYVVANPLAGATTSKALYRALGTFIGTSGSILLLPIFAPAPELFIIVVGLWTGVFLFVSLLDRTPRSYVFMLAGYTLPLIALPTVSAPETIFDVAVSRAEEITLGIVCAAVVSSLFFPTRIGPVLGQQIKRWLRDAGAWASTVLTDGAGNGATPERQRLAADIRAMDMLISQLSYDTANQATVRIARELRGRMALLLPLLSSLEDRLAALREAGGEIAGIDALRMRLLDWMRSGEGNERGEADQLLADIAALEPKTDLESAEEAQWPALVLSSTLERMKELVDLWEDCRQLQRQIELGDRISRWRPTFRMRRTVGKVSHYDYALLTFQAGSVVLATILSGLMWIWTGWSEGSGCVIMTAIGCSFFAAIDNPVSQIRSFTVWTAVSVGLSAVYLFALLPLAHDYVGLVVMFAVPFILVGTLVSRPQFNMIAMLLSVNTASFVGLQANYSAEFAAFMNSSVASILGGAFALVWTLATRPFGAAMVARRLVRAGWADIAATSRGGRNAHAEAFAGRVFDRLGQLVPRLAQGVSEDVAAADLLVELRVGINVLDLQRLRGKLSSAQRRRLQQVLDAIARFYAERAATGRAVDPPASLLGIIDETLSEFTQGVEPSLRRNAVQALVGLRRALFPASPAPVNLAAPAAMPFLPKLELAS</sequence>
<feature type="transmembrane region" description="Helical" evidence="7">
    <location>
        <begin position="364"/>
        <end position="388"/>
    </location>
</feature>
<evidence type="ECO:0000256" key="5">
    <source>
        <dbReference type="ARBA" id="ARBA00022989"/>
    </source>
</evidence>
<evidence type="ECO:0000256" key="2">
    <source>
        <dbReference type="ARBA" id="ARBA00022448"/>
    </source>
</evidence>
<evidence type="ECO:0000256" key="3">
    <source>
        <dbReference type="ARBA" id="ARBA00022475"/>
    </source>
</evidence>
<evidence type="ECO:0000256" key="1">
    <source>
        <dbReference type="ARBA" id="ARBA00004651"/>
    </source>
</evidence>
<dbReference type="AlphaFoldDB" id="A0A2S9Q537"/>
<evidence type="ECO:0000313" key="9">
    <source>
        <dbReference type="Proteomes" id="UP000237682"/>
    </source>
</evidence>
<dbReference type="Proteomes" id="UP000237682">
    <property type="component" value="Unassembled WGS sequence"/>
</dbReference>
<dbReference type="PANTHER" id="PTHR30509:SF9">
    <property type="entry name" value="MULTIDRUG RESISTANCE PROTEIN MDTO"/>
    <property type="match status" value="1"/>
</dbReference>
<feature type="transmembrane region" description="Helical" evidence="7">
    <location>
        <begin position="447"/>
        <end position="465"/>
    </location>
</feature>
<evidence type="ECO:0000256" key="4">
    <source>
        <dbReference type="ARBA" id="ARBA00022692"/>
    </source>
</evidence>
<reference evidence="8 9" key="1">
    <citation type="submission" date="2018-02" db="EMBL/GenBank/DDBJ databases">
        <title>Whole genome sequencing of endophytic bacterium.</title>
        <authorList>
            <person name="Eedara R."/>
            <person name="Podile A.R."/>
        </authorList>
    </citation>
    <scope>NUCLEOTIDE SEQUENCE [LARGE SCALE GENOMIC DNA]</scope>
    <source>
        <strain evidence="8 9">RP1T</strain>
    </source>
</reference>
<evidence type="ECO:0008006" key="10">
    <source>
        <dbReference type="Google" id="ProtNLM"/>
    </source>
</evidence>
<gene>
    <name evidence="8" type="ORF">C5L14_26705</name>
</gene>
<keyword evidence="5 7" id="KW-1133">Transmembrane helix</keyword>
<evidence type="ECO:0000313" key="8">
    <source>
        <dbReference type="EMBL" id="PRH84445.1"/>
    </source>
</evidence>
<keyword evidence="9" id="KW-1185">Reference proteome</keyword>
<protein>
    <recommendedName>
        <fullName evidence="10">FUSC family protein</fullName>
    </recommendedName>
</protein>
<dbReference type="OrthoDB" id="9807111at2"/>
<dbReference type="EMBL" id="PUEJ01000013">
    <property type="protein sequence ID" value="PRH84445.1"/>
    <property type="molecule type" value="Genomic_DNA"/>
</dbReference>
<feature type="transmembrane region" description="Helical" evidence="7">
    <location>
        <begin position="87"/>
        <end position="105"/>
    </location>
</feature>
<organism evidence="8 9">
    <name type="scientific">Labrys okinawensis</name>
    <dbReference type="NCBI Taxonomy" id="346911"/>
    <lineage>
        <taxon>Bacteria</taxon>
        <taxon>Pseudomonadati</taxon>
        <taxon>Pseudomonadota</taxon>
        <taxon>Alphaproteobacteria</taxon>
        <taxon>Hyphomicrobiales</taxon>
        <taxon>Xanthobacteraceae</taxon>
        <taxon>Labrys</taxon>
    </lineage>
</organism>
<feature type="transmembrane region" description="Helical" evidence="7">
    <location>
        <begin position="12"/>
        <end position="31"/>
    </location>
</feature>
<proteinExistence type="predicted"/>
<comment type="subcellular location">
    <subcellularLocation>
        <location evidence="1">Cell membrane</location>
        <topology evidence="1">Multi-pass membrane protein</topology>
    </subcellularLocation>
</comment>
<feature type="transmembrane region" description="Helical" evidence="7">
    <location>
        <begin position="394"/>
        <end position="412"/>
    </location>
</feature>
<comment type="caution">
    <text evidence="8">The sequence shown here is derived from an EMBL/GenBank/DDBJ whole genome shotgun (WGS) entry which is preliminary data.</text>
</comment>
<feature type="transmembrane region" description="Helical" evidence="7">
    <location>
        <begin position="497"/>
        <end position="518"/>
    </location>
</feature>
<keyword evidence="6 7" id="KW-0472">Membrane</keyword>
<feature type="transmembrane region" description="Helical" evidence="7">
    <location>
        <begin position="424"/>
        <end position="441"/>
    </location>
</feature>
<feature type="transmembrane region" description="Helical" evidence="7">
    <location>
        <begin position="146"/>
        <end position="165"/>
    </location>
</feature>
<dbReference type="Pfam" id="PF04632">
    <property type="entry name" value="FUSC"/>
    <property type="match status" value="1"/>
</dbReference>
<keyword evidence="2" id="KW-0813">Transport</keyword>
<dbReference type="GO" id="GO:0022857">
    <property type="term" value="F:transmembrane transporter activity"/>
    <property type="evidence" value="ECO:0007669"/>
    <property type="project" value="InterPro"/>
</dbReference>
<dbReference type="GO" id="GO:0005886">
    <property type="term" value="C:plasma membrane"/>
    <property type="evidence" value="ECO:0007669"/>
    <property type="project" value="UniProtKB-SubCell"/>
</dbReference>
<feature type="transmembrane region" description="Helical" evidence="7">
    <location>
        <begin position="37"/>
        <end position="53"/>
    </location>
</feature>
<feature type="transmembrane region" description="Helical" evidence="7">
    <location>
        <begin position="60"/>
        <end position="81"/>
    </location>
</feature>
<feature type="transmembrane region" description="Helical" evidence="7">
    <location>
        <begin position="112"/>
        <end position="131"/>
    </location>
</feature>
<keyword evidence="4 7" id="KW-0812">Transmembrane</keyword>
<accession>A0A2S9Q537</accession>
<name>A0A2S9Q537_9HYPH</name>
<evidence type="ECO:0000256" key="7">
    <source>
        <dbReference type="SAM" id="Phobius"/>
    </source>
</evidence>
<dbReference type="InterPro" id="IPR006726">
    <property type="entry name" value="PHBA_efflux_AaeB/fusaric-R"/>
</dbReference>
<keyword evidence="3" id="KW-1003">Cell membrane</keyword>
<dbReference type="PANTHER" id="PTHR30509">
    <property type="entry name" value="P-HYDROXYBENZOIC ACID EFFLUX PUMP SUBUNIT-RELATED"/>
    <property type="match status" value="1"/>
</dbReference>
<evidence type="ECO:0000256" key="6">
    <source>
        <dbReference type="ARBA" id="ARBA00023136"/>
    </source>
</evidence>